<dbReference type="InterPro" id="IPR005017">
    <property type="entry name" value="OMPP1/FadL/TodX"/>
</dbReference>
<keyword evidence="14" id="KW-1185">Reference proteome</keyword>
<accession>R8AVM5</accession>
<dbReference type="GO" id="GO:0009279">
    <property type="term" value="C:cell outer membrane"/>
    <property type="evidence" value="ECO:0007669"/>
    <property type="project" value="UniProtKB-SubCell"/>
</dbReference>
<evidence type="ECO:0000313" key="14">
    <source>
        <dbReference type="Proteomes" id="UP000014012"/>
    </source>
</evidence>
<evidence type="ECO:0000256" key="4">
    <source>
        <dbReference type="ARBA" id="ARBA00022452"/>
    </source>
</evidence>
<dbReference type="Pfam" id="PF03349">
    <property type="entry name" value="Toluene_X"/>
    <property type="match status" value="1"/>
</dbReference>
<dbReference type="PANTHER" id="PTHR35093">
    <property type="entry name" value="OUTER MEMBRANE PROTEIN NMB0088-RELATED"/>
    <property type="match status" value="1"/>
</dbReference>
<evidence type="ECO:0000256" key="7">
    <source>
        <dbReference type="ARBA" id="ARBA00023055"/>
    </source>
</evidence>
<evidence type="ECO:0000256" key="5">
    <source>
        <dbReference type="ARBA" id="ARBA00022692"/>
    </source>
</evidence>
<keyword evidence="5" id="KW-0812">Transmembrane</keyword>
<comment type="similarity">
    <text evidence="2">Belongs to the OmpP1/FadL family.</text>
</comment>
<comment type="caution">
    <text evidence="13">The sequence shown here is derived from an EMBL/GenBank/DDBJ whole genome shotgun (WGS) entry which is preliminary data.</text>
</comment>
<keyword evidence="4" id="KW-1134">Transmembrane beta strand</keyword>
<evidence type="ECO:0000256" key="6">
    <source>
        <dbReference type="ARBA" id="ARBA00022729"/>
    </source>
</evidence>
<evidence type="ECO:0000256" key="11">
    <source>
        <dbReference type="ARBA" id="ARBA00033358"/>
    </source>
</evidence>
<keyword evidence="7" id="KW-0445">Lipid transport</keyword>
<evidence type="ECO:0000256" key="10">
    <source>
        <dbReference type="ARBA" id="ARBA00031886"/>
    </source>
</evidence>
<evidence type="ECO:0000256" key="2">
    <source>
        <dbReference type="ARBA" id="ARBA00008163"/>
    </source>
</evidence>
<evidence type="ECO:0000256" key="9">
    <source>
        <dbReference type="ARBA" id="ARBA00023237"/>
    </source>
</evidence>
<evidence type="ECO:0000256" key="3">
    <source>
        <dbReference type="ARBA" id="ARBA00015869"/>
    </source>
</evidence>
<dbReference type="EMBL" id="AQQO01000021">
    <property type="protein sequence ID" value="EON90380.1"/>
    <property type="molecule type" value="Genomic_DNA"/>
</dbReference>
<keyword evidence="8" id="KW-0472">Membrane</keyword>
<dbReference type="PANTHER" id="PTHR35093:SF3">
    <property type="entry name" value="LONG-CHAIN FATTY ACID TRANSPORT PROTEIN"/>
    <property type="match status" value="1"/>
</dbReference>
<name>R8AVM5_PLESH</name>
<dbReference type="Gene3D" id="2.40.160.60">
    <property type="entry name" value="Outer membrane protein transport protein (OMPP1/FadL/TodX)"/>
    <property type="match status" value="1"/>
</dbReference>
<evidence type="ECO:0000256" key="1">
    <source>
        <dbReference type="ARBA" id="ARBA00004571"/>
    </source>
</evidence>
<dbReference type="PATRIC" id="fig|1315976.3.peg.501"/>
<evidence type="ECO:0000313" key="13">
    <source>
        <dbReference type="EMBL" id="EON90380.1"/>
    </source>
</evidence>
<comment type="subcellular location">
    <subcellularLocation>
        <location evidence="1">Cell outer membrane</location>
        <topology evidence="1">Multi-pass membrane protein</topology>
    </subcellularLocation>
</comment>
<dbReference type="GO" id="GO:0015483">
    <property type="term" value="F:long-chain fatty acid transporting porin activity"/>
    <property type="evidence" value="ECO:0007669"/>
    <property type="project" value="TreeGrafter"/>
</dbReference>
<keyword evidence="6 12" id="KW-0732">Signal</keyword>
<evidence type="ECO:0000256" key="12">
    <source>
        <dbReference type="SAM" id="SignalP"/>
    </source>
</evidence>
<sequence length="443" mass="47568">MNKKNLLTKSALATAVALLSANASAAGYQIGEHSASGLGRAFAGEGAVADNAAVVIRNPAAMMMFDAPSISGGLTYIDPDVDVNGTTSRPPLAIPGVGKIPGKSYSANASDIAPSAVVPFGAVIYPINEQWALGGALFSNYGLATDFPSNFNAGFLGGKTDLTTVNANLSAAYRVNQQFSLGLGLNAVYADAELVRHAGILSSDPVLGSISKLPSPSTEISYLKGDTWAFGWNIGAMWEINEANRLALTYRSKVKLDFDGDYRGTSSVTPSGFNTVPANLKVDLPDIWEISGYSRLNQQFALSYGIMRTGWDSFKELKATSSQCRPEECLQKDEKFETAYRYALGGTYYYSPEWTFRAGFAYDQKASKEHPSISIPDQDRVWYTLGATYAFDKNLSVDAGFAYLNGRGANFKENQAVGPVTIPSEFDSKGDAYLYSVGLNYTF</sequence>
<evidence type="ECO:0000256" key="8">
    <source>
        <dbReference type="ARBA" id="ARBA00023136"/>
    </source>
</evidence>
<dbReference type="RefSeq" id="WP_010862157.1">
    <property type="nucleotide sequence ID" value="NZ_KB944507.1"/>
</dbReference>
<dbReference type="AlphaFoldDB" id="R8AVM5"/>
<organism evidence="13 14">
    <name type="scientific">Plesiomonas shigelloides 302-73</name>
    <dbReference type="NCBI Taxonomy" id="1315976"/>
    <lineage>
        <taxon>Bacteria</taxon>
        <taxon>Pseudomonadati</taxon>
        <taxon>Pseudomonadota</taxon>
        <taxon>Gammaproteobacteria</taxon>
        <taxon>Enterobacterales</taxon>
        <taxon>Enterobacteriaceae</taxon>
        <taxon>Plesiomonas</taxon>
    </lineage>
</organism>
<protein>
    <recommendedName>
        <fullName evidence="3">Long-chain fatty acid transport protein</fullName>
    </recommendedName>
    <alternativeName>
        <fullName evidence="11">Outer membrane FadL protein</fullName>
    </alternativeName>
    <alternativeName>
        <fullName evidence="10">Outer membrane flp protein</fullName>
    </alternativeName>
</protein>
<keyword evidence="9" id="KW-0998">Cell outer membrane</keyword>
<dbReference type="STRING" id="703.SAMEA2665130_00898"/>
<gene>
    <name evidence="13" type="ORF">PLESHI_02592</name>
</gene>
<dbReference type="OrthoDB" id="19849at2"/>
<feature type="chain" id="PRO_5004451573" description="Long-chain fatty acid transport protein" evidence="12">
    <location>
        <begin position="26"/>
        <end position="443"/>
    </location>
</feature>
<proteinExistence type="inferred from homology"/>
<dbReference type="HOGENOM" id="CLU_035981_0_0_6"/>
<dbReference type="SUPFAM" id="SSF56935">
    <property type="entry name" value="Porins"/>
    <property type="match status" value="1"/>
</dbReference>
<dbReference type="Proteomes" id="UP000014012">
    <property type="component" value="Unassembled WGS sequence"/>
</dbReference>
<reference evidence="13 14" key="1">
    <citation type="journal article" date="2013" name="Genome Announc.">
        <title>Genome Sequence of Plesiomonas shigelloides Strain 302-73 (Serotype O1).</title>
        <authorList>
            <person name="Pique N."/>
            <person name="Aquilini E."/>
            <person name="Alioto T."/>
            <person name="Minana-Galbis D."/>
            <person name="Tomas J.M."/>
        </authorList>
    </citation>
    <scope>NUCLEOTIDE SEQUENCE [LARGE SCALE GENOMIC DNA]</scope>
    <source>
        <strain evidence="13 14">302-73</strain>
    </source>
</reference>
<feature type="signal peptide" evidence="12">
    <location>
        <begin position="1"/>
        <end position="25"/>
    </location>
</feature>
<keyword evidence="7" id="KW-0813">Transport</keyword>